<feature type="region of interest" description="Disordered" evidence="1">
    <location>
        <begin position="46"/>
        <end position="68"/>
    </location>
</feature>
<dbReference type="AlphaFoldDB" id="A0A1R3U4P5"/>
<organism evidence="3 4">
    <name type="scientific">Agrobacterium rosae</name>
    <dbReference type="NCBI Taxonomy" id="1972867"/>
    <lineage>
        <taxon>Bacteria</taxon>
        <taxon>Pseudomonadati</taxon>
        <taxon>Pseudomonadota</taxon>
        <taxon>Alphaproteobacteria</taxon>
        <taxon>Hyphomicrobiales</taxon>
        <taxon>Rhizobiaceae</taxon>
        <taxon>Rhizobium/Agrobacterium group</taxon>
        <taxon>Agrobacterium</taxon>
    </lineage>
</organism>
<gene>
    <name evidence="3" type="primary">virB7</name>
    <name evidence="3" type="ORF">DSM25559_5171</name>
</gene>
<evidence type="ECO:0000256" key="1">
    <source>
        <dbReference type="SAM" id="MobiDB-lite"/>
    </source>
</evidence>
<dbReference type="PROSITE" id="PS51257">
    <property type="entry name" value="PROKAR_LIPOPROTEIN"/>
    <property type="match status" value="1"/>
</dbReference>
<evidence type="ECO:0000313" key="3">
    <source>
        <dbReference type="EMBL" id="SCX35826.1"/>
    </source>
</evidence>
<evidence type="ECO:0000256" key="2">
    <source>
        <dbReference type="SAM" id="SignalP"/>
    </source>
</evidence>
<accession>A0A1R3U4P5</accession>
<dbReference type="EMBL" id="FMUE01000024">
    <property type="protein sequence ID" value="SCX35826.1"/>
    <property type="molecule type" value="Genomic_DNA"/>
</dbReference>
<proteinExistence type="predicted"/>
<dbReference type="STRING" id="1907666.DSM25559_5171"/>
<name>A0A1R3U4P5_9HYPH</name>
<feature type="signal peptide" evidence="2">
    <location>
        <begin position="1"/>
        <end position="28"/>
    </location>
</feature>
<dbReference type="Proteomes" id="UP000187891">
    <property type="component" value="Unassembled WGS sequence"/>
</dbReference>
<keyword evidence="2" id="KW-0732">Signal</keyword>
<reference evidence="4" key="1">
    <citation type="submission" date="2016-10" db="EMBL/GenBank/DDBJ databases">
        <authorList>
            <person name="Wibberg D."/>
        </authorList>
    </citation>
    <scope>NUCLEOTIDE SEQUENCE [LARGE SCALE GENOMIC DNA]</scope>
</reference>
<sequence>MMISRFCIPLLLAIVLAGCATHPELAEASGALRPLNAGRWTPALGDLRGAREPLPPSLSPSLDREGIE</sequence>
<feature type="chain" id="PRO_5012910053" evidence="2">
    <location>
        <begin position="29"/>
        <end position="68"/>
    </location>
</feature>
<keyword evidence="3" id="KW-0449">Lipoprotein</keyword>
<evidence type="ECO:0000313" key="4">
    <source>
        <dbReference type="Proteomes" id="UP000187891"/>
    </source>
</evidence>
<protein>
    <submittedName>
        <fullName evidence="3">Outer membrane lipoprotein virB7</fullName>
    </submittedName>
</protein>